<keyword evidence="4" id="KW-1133">Transmembrane helix</keyword>
<dbReference type="PANTHER" id="PTHR43280">
    <property type="entry name" value="ARAC-FAMILY TRANSCRIPTIONAL REGULATOR"/>
    <property type="match status" value="1"/>
</dbReference>
<dbReference type="PROSITE" id="PS01124">
    <property type="entry name" value="HTH_ARAC_FAMILY_2"/>
    <property type="match status" value="1"/>
</dbReference>
<protein>
    <submittedName>
        <fullName evidence="6">AraC-like DNA-binding protein</fullName>
    </submittedName>
</protein>
<evidence type="ECO:0000256" key="4">
    <source>
        <dbReference type="SAM" id="Phobius"/>
    </source>
</evidence>
<dbReference type="Gene3D" id="1.10.10.60">
    <property type="entry name" value="Homeodomain-like"/>
    <property type="match status" value="1"/>
</dbReference>
<feature type="transmembrane region" description="Helical" evidence="4">
    <location>
        <begin position="156"/>
        <end position="175"/>
    </location>
</feature>
<evidence type="ECO:0000256" key="3">
    <source>
        <dbReference type="ARBA" id="ARBA00023163"/>
    </source>
</evidence>
<feature type="transmembrane region" description="Helical" evidence="4">
    <location>
        <begin position="68"/>
        <end position="86"/>
    </location>
</feature>
<accession>A0A841MX00</accession>
<keyword evidence="4" id="KW-0812">Transmembrane</keyword>
<dbReference type="SUPFAM" id="SSF46689">
    <property type="entry name" value="Homeodomain-like"/>
    <property type="match status" value="1"/>
</dbReference>
<name>A0A841MX00_9BACT</name>
<evidence type="ECO:0000256" key="2">
    <source>
        <dbReference type="ARBA" id="ARBA00023125"/>
    </source>
</evidence>
<dbReference type="SMART" id="SM00342">
    <property type="entry name" value="HTH_ARAC"/>
    <property type="match status" value="1"/>
</dbReference>
<dbReference type="PANTHER" id="PTHR43280:SF29">
    <property type="entry name" value="ARAC-FAMILY TRANSCRIPTIONAL REGULATOR"/>
    <property type="match status" value="1"/>
</dbReference>
<feature type="transmembrane region" description="Helical" evidence="4">
    <location>
        <begin position="98"/>
        <end position="119"/>
    </location>
</feature>
<dbReference type="Pfam" id="PF12833">
    <property type="entry name" value="HTH_18"/>
    <property type="match status" value="1"/>
</dbReference>
<reference evidence="6 7" key="1">
    <citation type="submission" date="2020-08" db="EMBL/GenBank/DDBJ databases">
        <title>Genomic Encyclopedia of Type Strains, Phase IV (KMG-IV): sequencing the most valuable type-strain genomes for metagenomic binning, comparative biology and taxonomic classification.</title>
        <authorList>
            <person name="Goeker M."/>
        </authorList>
    </citation>
    <scope>NUCLEOTIDE SEQUENCE [LARGE SCALE GENOMIC DNA]</scope>
    <source>
        <strain evidence="6 7">DSM 102044</strain>
    </source>
</reference>
<dbReference type="GO" id="GO:0043565">
    <property type="term" value="F:sequence-specific DNA binding"/>
    <property type="evidence" value="ECO:0007669"/>
    <property type="project" value="InterPro"/>
</dbReference>
<evidence type="ECO:0000313" key="6">
    <source>
        <dbReference type="EMBL" id="MBB6326541.1"/>
    </source>
</evidence>
<keyword evidence="1" id="KW-0805">Transcription regulation</keyword>
<keyword evidence="7" id="KW-1185">Reference proteome</keyword>
<dbReference type="InterPro" id="IPR009057">
    <property type="entry name" value="Homeodomain-like_sf"/>
</dbReference>
<dbReference type="EMBL" id="JACIJO010000002">
    <property type="protein sequence ID" value="MBB6326541.1"/>
    <property type="molecule type" value="Genomic_DNA"/>
</dbReference>
<dbReference type="InterPro" id="IPR018060">
    <property type="entry name" value="HTH_AraC"/>
</dbReference>
<feature type="domain" description="HTH araC/xylS-type" evidence="5">
    <location>
        <begin position="286"/>
        <end position="387"/>
    </location>
</feature>
<dbReference type="PROSITE" id="PS00041">
    <property type="entry name" value="HTH_ARAC_FAMILY_1"/>
    <property type="match status" value="1"/>
</dbReference>
<sequence>MQLELNFFNFIYIISCAFGYVLGLVLLTYGVKKKSTSILLGLSFLFLSHAILLAGLIDSGLIIHFPNLFRTGNVAALIYSFLPFLYIQYSLFQPKFRIWHFIHFLPAMIFIIDFMPVFLMDTADKVTMISSQVNDPSLIVSYTQSRFFPDNFYTEFRTILISIYWISSVILVWRYKNKNPQLGSKQILFRWIQTYLFFQIIIIAPFYLTFQSSNSDLAYKAVHFSGALMNLGTGIFLLYFPNILYGTNFYSKKNVSYEKEDVQTSKDERSVEIDSEKAAELNKTLDELLKTQKVYLRKGYSVYDLSKDSGIPHYLLSQFMNQHLGVSFPEFINRSRVIHSCELLEQAQTENYTLEAIGELSGFSNRNSFSSAFKKVTGKSPSVYLKEKGFMGKEG</sequence>
<dbReference type="InterPro" id="IPR018062">
    <property type="entry name" value="HTH_AraC-typ_CS"/>
</dbReference>
<feature type="transmembrane region" description="Helical" evidence="4">
    <location>
        <begin position="187"/>
        <end position="210"/>
    </location>
</feature>
<evidence type="ECO:0000259" key="5">
    <source>
        <dbReference type="PROSITE" id="PS01124"/>
    </source>
</evidence>
<evidence type="ECO:0000313" key="7">
    <source>
        <dbReference type="Proteomes" id="UP000588604"/>
    </source>
</evidence>
<dbReference type="RefSeq" id="WP_184495138.1">
    <property type="nucleotide sequence ID" value="NZ_JACIJO010000002.1"/>
</dbReference>
<keyword evidence="4" id="KW-0472">Membrane</keyword>
<feature type="transmembrane region" description="Helical" evidence="4">
    <location>
        <begin position="222"/>
        <end position="245"/>
    </location>
</feature>
<feature type="transmembrane region" description="Helical" evidence="4">
    <location>
        <begin position="39"/>
        <end position="62"/>
    </location>
</feature>
<dbReference type="AlphaFoldDB" id="A0A841MX00"/>
<keyword evidence="3" id="KW-0804">Transcription</keyword>
<gene>
    <name evidence="6" type="ORF">FHS59_002169</name>
</gene>
<dbReference type="GO" id="GO:0003700">
    <property type="term" value="F:DNA-binding transcription factor activity"/>
    <property type="evidence" value="ECO:0007669"/>
    <property type="project" value="InterPro"/>
</dbReference>
<feature type="transmembrane region" description="Helical" evidence="4">
    <location>
        <begin position="6"/>
        <end position="27"/>
    </location>
</feature>
<keyword evidence="2 6" id="KW-0238">DNA-binding</keyword>
<dbReference type="Proteomes" id="UP000588604">
    <property type="component" value="Unassembled WGS sequence"/>
</dbReference>
<evidence type="ECO:0000256" key="1">
    <source>
        <dbReference type="ARBA" id="ARBA00023015"/>
    </source>
</evidence>
<organism evidence="6 7">
    <name type="scientific">Algoriphagus iocasae</name>
    <dbReference type="NCBI Taxonomy" id="1836499"/>
    <lineage>
        <taxon>Bacteria</taxon>
        <taxon>Pseudomonadati</taxon>
        <taxon>Bacteroidota</taxon>
        <taxon>Cytophagia</taxon>
        <taxon>Cytophagales</taxon>
        <taxon>Cyclobacteriaceae</taxon>
        <taxon>Algoriphagus</taxon>
    </lineage>
</organism>
<comment type="caution">
    <text evidence="6">The sequence shown here is derived from an EMBL/GenBank/DDBJ whole genome shotgun (WGS) entry which is preliminary data.</text>
</comment>
<proteinExistence type="predicted"/>